<dbReference type="EMBL" id="BAFF01000001">
    <property type="protein sequence ID" value="GAB50677.1"/>
    <property type="molecule type" value="Genomic_DNA"/>
</dbReference>
<name>H5UXP6_ATLHE</name>
<gene>
    <name evidence="1" type="ORF">EH105704_01_06890</name>
</gene>
<evidence type="ECO:0000313" key="1">
    <source>
        <dbReference type="EMBL" id="GAB50677.1"/>
    </source>
</evidence>
<proteinExistence type="predicted"/>
<reference evidence="1 2" key="1">
    <citation type="submission" date="2012-02" db="EMBL/GenBank/DDBJ databases">
        <title>Whole genome shotgun sequence of Escherichia hermannii NBRC 105704.</title>
        <authorList>
            <person name="Yoshida I."/>
            <person name="Hosoyama A."/>
            <person name="Tsuchikane K."/>
            <person name="Katsumata H."/>
            <person name="Yamazaki S."/>
            <person name="Fujita N."/>
        </authorList>
    </citation>
    <scope>NUCLEOTIDE SEQUENCE [LARGE SCALE GENOMIC DNA]</scope>
    <source>
        <strain evidence="1 2">NBRC 105704</strain>
    </source>
</reference>
<dbReference type="InterPro" id="IPR029069">
    <property type="entry name" value="HotDog_dom_sf"/>
</dbReference>
<keyword evidence="2" id="KW-1185">Reference proteome</keyword>
<dbReference type="RefSeq" id="WP_002463394.1">
    <property type="nucleotide sequence ID" value="NZ_BAFF01000001.1"/>
</dbReference>
<sequence>MMEWIYTPADALQWADFSGDDNPIHFDGTLSGSAQRMANSVHGMRALLDVKQALANAWITDSDSDWLYFSARMLEPLRYHQQSRLMIEGKKDRLNGQLVDVTTTKPCISARLQKSTRAQWQTEEALTGHLQRDQLDAGITHCPALDFNGVWQWAFLDAVLFRELLSSNVIAATLRTAYPELQHCSLSALFRQLVVVQTHHETRFHPRIINTAQFFSLDWHIPPALLVGDARTGVVCQLTIAAADQDGPLMSSVVTLKTLPGKESHD</sequence>
<dbReference type="GeneID" id="92829319"/>
<dbReference type="Proteomes" id="UP000010297">
    <property type="component" value="Unassembled WGS sequence"/>
</dbReference>
<dbReference type="Gene3D" id="3.10.129.10">
    <property type="entry name" value="Hotdog Thioesterase"/>
    <property type="match status" value="1"/>
</dbReference>
<organism evidence="1 2">
    <name type="scientific">Atlantibacter hermannii NBRC 105704</name>
    <dbReference type="NCBI Taxonomy" id="1115512"/>
    <lineage>
        <taxon>Bacteria</taxon>
        <taxon>Pseudomonadati</taxon>
        <taxon>Pseudomonadota</taxon>
        <taxon>Gammaproteobacteria</taxon>
        <taxon>Enterobacterales</taxon>
        <taxon>Enterobacteriaceae</taxon>
        <taxon>Atlantibacter</taxon>
    </lineage>
</organism>
<dbReference type="SUPFAM" id="SSF54637">
    <property type="entry name" value="Thioesterase/thiol ester dehydrase-isomerase"/>
    <property type="match status" value="1"/>
</dbReference>
<dbReference type="AlphaFoldDB" id="H5UXP6"/>
<accession>H5UXP6</accession>
<protein>
    <submittedName>
        <fullName evidence="1">Uncharacterized protein</fullName>
    </submittedName>
</protein>
<comment type="caution">
    <text evidence="1">The sequence shown here is derived from an EMBL/GenBank/DDBJ whole genome shotgun (WGS) entry which is preliminary data.</text>
</comment>
<evidence type="ECO:0000313" key="2">
    <source>
        <dbReference type="Proteomes" id="UP000010297"/>
    </source>
</evidence>
<dbReference type="eggNOG" id="COG2030">
    <property type="taxonomic scope" value="Bacteria"/>
</dbReference>